<dbReference type="Pfam" id="PF16077">
    <property type="entry name" value="Spaetzle"/>
    <property type="match status" value="1"/>
</dbReference>
<organism evidence="6">
    <name type="scientific">Lygus hesperus</name>
    <name type="common">Western plant bug</name>
    <dbReference type="NCBI Taxonomy" id="30085"/>
    <lineage>
        <taxon>Eukaryota</taxon>
        <taxon>Metazoa</taxon>
        <taxon>Ecdysozoa</taxon>
        <taxon>Arthropoda</taxon>
        <taxon>Hexapoda</taxon>
        <taxon>Insecta</taxon>
        <taxon>Pterygota</taxon>
        <taxon>Neoptera</taxon>
        <taxon>Paraneoptera</taxon>
        <taxon>Hemiptera</taxon>
        <taxon>Heteroptera</taxon>
        <taxon>Panheteroptera</taxon>
        <taxon>Cimicomorpha</taxon>
        <taxon>Miridae</taxon>
        <taxon>Mirini</taxon>
        <taxon>Lygus</taxon>
    </lineage>
</organism>
<reference evidence="6" key="2">
    <citation type="submission" date="2014-07" db="EMBL/GenBank/DDBJ databases">
        <authorList>
            <person name="Hull J."/>
        </authorList>
    </citation>
    <scope>NUCLEOTIDE SEQUENCE</scope>
</reference>
<dbReference type="EMBL" id="GDHC01002964">
    <property type="protein sequence ID" value="JAQ15665.1"/>
    <property type="molecule type" value="Transcribed_RNA"/>
</dbReference>
<dbReference type="EMBL" id="GBHO01042179">
    <property type="protein sequence ID" value="JAG01425.1"/>
    <property type="molecule type" value="Transcribed_RNA"/>
</dbReference>
<dbReference type="GO" id="GO:0005121">
    <property type="term" value="F:Toll binding"/>
    <property type="evidence" value="ECO:0007669"/>
    <property type="project" value="TreeGrafter"/>
</dbReference>
<reference evidence="6" key="1">
    <citation type="journal article" date="2014" name="PLoS ONE">
        <title>Transcriptome-Based Identification of ABC Transporters in the Western Tarnished Plant Bug Lygus hesperus.</title>
        <authorList>
            <person name="Hull J.J."/>
            <person name="Chaney K."/>
            <person name="Geib S.M."/>
            <person name="Fabrick J.A."/>
            <person name="Brent C.S."/>
            <person name="Walsh D."/>
            <person name="Lavine L.C."/>
        </authorList>
    </citation>
    <scope>NUCLEOTIDE SEQUENCE</scope>
</reference>
<evidence type="ECO:0000259" key="5">
    <source>
        <dbReference type="Pfam" id="PF16077"/>
    </source>
</evidence>
<evidence type="ECO:0000256" key="1">
    <source>
        <dbReference type="ARBA" id="ARBA00022729"/>
    </source>
</evidence>
<keyword evidence="1 4" id="KW-0732">Signal</keyword>
<dbReference type="AlphaFoldDB" id="A0A0A9W996"/>
<evidence type="ECO:0000313" key="6">
    <source>
        <dbReference type="EMBL" id="JAG01425.1"/>
    </source>
</evidence>
<dbReference type="InterPro" id="IPR052444">
    <property type="entry name" value="Spz/Toll_ligand-like"/>
</dbReference>
<reference evidence="8" key="3">
    <citation type="journal article" date="2016" name="Gigascience">
        <title>De novo construction of an expanded transcriptome assembly for the western tarnished plant bug, Lygus hesperus.</title>
        <authorList>
            <person name="Tassone E.E."/>
            <person name="Geib S.M."/>
            <person name="Hall B."/>
            <person name="Fabrick J.A."/>
            <person name="Brent C.S."/>
            <person name="Hull J.J."/>
        </authorList>
    </citation>
    <scope>NUCLEOTIDE SEQUENCE</scope>
</reference>
<feature type="domain" description="Spaetzle" evidence="5">
    <location>
        <begin position="133"/>
        <end position="231"/>
    </location>
</feature>
<accession>A0A0A9W996</accession>
<dbReference type="GO" id="GO:0005615">
    <property type="term" value="C:extracellular space"/>
    <property type="evidence" value="ECO:0007669"/>
    <property type="project" value="UniProtKB-ARBA"/>
</dbReference>
<evidence type="ECO:0000256" key="4">
    <source>
        <dbReference type="SAM" id="SignalP"/>
    </source>
</evidence>
<dbReference type="InterPro" id="IPR029034">
    <property type="entry name" value="Cystine-knot_cytokine"/>
</dbReference>
<dbReference type="GO" id="GO:0021556">
    <property type="term" value="P:central nervous system formation"/>
    <property type="evidence" value="ECO:0007669"/>
    <property type="project" value="TreeGrafter"/>
</dbReference>
<protein>
    <submittedName>
        <fullName evidence="6">Protein spaetzle</fullName>
    </submittedName>
</protein>
<name>A0A0A9W996_LYGHE</name>
<dbReference type="FunFam" id="2.10.90.10:FF:000056">
    <property type="entry name" value="Protein spaetzle"/>
    <property type="match status" value="1"/>
</dbReference>
<evidence type="ECO:0000313" key="7">
    <source>
        <dbReference type="EMBL" id="JAG21410.1"/>
    </source>
</evidence>
<dbReference type="InterPro" id="IPR032104">
    <property type="entry name" value="Spaetzle"/>
</dbReference>
<keyword evidence="3" id="KW-0325">Glycoprotein</keyword>
<evidence type="ECO:0000256" key="2">
    <source>
        <dbReference type="ARBA" id="ARBA00023157"/>
    </source>
</evidence>
<proteinExistence type="predicted"/>
<dbReference type="PANTHER" id="PTHR23199">
    <property type="entry name" value="NEUROTROPHIN 1-RELATED"/>
    <property type="match status" value="1"/>
</dbReference>
<dbReference type="GO" id="GO:0008083">
    <property type="term" value="F:growth factor activity"/>
    <property type="evidence" value="ECO:0007669"/>
    <property type="project" value="TreeGrafter"/>
</dbReference>
<evidence type="ECO:0000313" key="8">
    <source>
        <dbReference type="EMBL" id="JAQ15665.1"/>
    </source>
</evidence>
<sequence>MSGIGHLVFAIAMMQVFGAPGDKASTSTIRSTVTSSVWTPGSSWSGQRPASSDTIIFPDSKEKDEINLPPPPKIRITPCPNGQTFCDDDDNYPSHYLRKIPRQYFDPYNNFFLNDTLVPEGLSTRIDGFDEQPLCLSKEELFFPKKAVATDKDTKLIVNTGNYLQGVRVELCLNEGSSCQFKESFPAGYTTVCRQKYIARKLVVVAAGDGANTQTPLSTSDFLFPSCCVCKLTTGISQTSKKNL</sequence>
<gene>
    <name evidence="6" type="primary">spz_3</name>
    <name evidence="8" type="synonym">spz_0</name>
    <name evidence="7" type="synonym">spz_2</name>
    <name evidence="7" type="ORF">CM83_75214</name>
    <name evidence="6" type="ORF">CM83_75216</name>
    <name evidence="8" type="ORF">g.85248</name>
</gene>
<dbReference type="Gene3D" id="2.10.90.10">
    <property type="entry name" value="Cystine-knot cytokines"/>
    <property type="match status" value="1"/>
</dbReference>
<dbReference type="PANTHER" id="PTHR23199:SF12">
    <property type="entry name" value="NEUROTROPHIN 1-RELATED"/>
    <property type="match status" value="1"/>
</dbReference>
<dbReference type="GO" id="GO:0045087">
    <property type="term" value="P:innate immune response"/>
    <property type="evidence" value="ECO:0007669"/>
    <property type="project" value="TreeGrafter"/>
</dbReference>
<keyword evidence="2" id="KW-1015">Disulfide bond</keyword>
<evidence type="ECO:0000256" key="3">
    <source>
        <dbReference type="ARBA" id="ARBA00023180"/>
    </source>
</evidence>
<dbReference type="SUPFAM" id="SSF57501">
    <property type="entry name" value="Cystine-knot cytokines"/>
    <property type="match status" value="1"/>
</dbReference>
<feature type="chain" id="PRO_5007389038" evidence="4">
    <location>
        <begin position="19"/>
        <end position="244"/>
    </location>
</feature>
<feature type="signal peptide" evidence="4">
    <location>
        <begin position="1"/>
        <end position="18"/>
    </location>
</feature>
<dbReference type="EMBL" id="GBHO01022194">
    <property type="protein sequence ID" value="JAG21410.1"/>
    <property type="molecule type" value="Transcribed_RNA"/>
</dbReference>